<feature type="region of interest" description="Disordered" evidence="1">
    <location>
        <begin position="18"/>
        <end position="38"/>
    </location>
</feature>
<keyword evidence="3" id="KW-1185">Reference proteome</keyword>
<proteinExistence type="predicted"/>
<dbReference type="Proteomes" id="UP000799324">
    <property type="component" value="Unassembled WGS sequence"/>
</dbReference>
<evidence type="ECO:0000313" key="3">
    <source>
        <dbReference type="Proteomes" id="UP000799324"/>
    </source>
</evidence>
<organism evidence="2 3">
    <name type="scientific">Lophiostoma macrostomum CBS 122681</name>
    <dbReference type="NCBI Taxonomy" id="1314788"/>
    <lineage>
        <taxon>Eukaryota</taxon>
        <taxon>Fungi</taxon>
        <taxon>Dikarya</taxon>
        <taxon>Ascomycota</taxon>
        <taxon>Pezizomycotina</taxon>
        <taxon>Dothideomycetes</taxon>
        <taxon>Pleosporomycetidae</taxon>
        <taxon>Pleosporales</taxon>
        <taxon>Lophiostomataceae</taxon>
        <taxon>Lophiostoma</taxon>
    </lineage>
</organism>
<reference evidence="2" key="1">
    <citation type="journal article" date="2020" name="Stud. Mycol.">
        <title>101 Dothideomycetes genomes: a test case for predicting lifestyles and emergence of pathogens.</title>
        <authorList>
            <person name="Haridas S."/>
            <person name="Albert R."/>
            <person name="Binder M."/>
            <person name="Bloem J."/>
            <person name="Labutti K."/>
            <person name="Salamov A."/>
            <person name="Andreopoulos B."/>
            <person name="Baker S."/>
            <person name="Barry K."/>
            <person name="Bills G."/>
            <person name="Bluhm B."/>
            <person name="Cannon C."/>
            <person name="Castanera R."/>
            <person name="Culley D."/>
            <person name="Daum C."/>
            <person name="Ezra D."/>
            <person name="Gonzalez J."/>
            <person name="Henrissat B."/>
            <person name="Kuo A."/>
            <person name="Liang C."/>
            <person name="Lipzen A."/>
            <person name="Lutzoni F."/>
            <person name="Magnuson J."/>
            <person name="Mondo S."/>
            <person name="Nolan M."/>
            <person name="Ohm R."/>
            <person name="Pangilinan J."/>
            <person name="Park H.-J."/>
            <person name="Ramirez L."/>
            <person name="Alfaro M."/>
            <person name="Sun H."/>
            <person name="Tritt A."/>
            <person name="Yoshinaga Y."/>
            <person name="Zwiers L.-H."/>
            <person name="Turgeon B."/>
            <person name="Goodwin S."/>
            <person name="Spatafora J."/>
            <person name="Crous P."/>
            <person name="Grigoriev I."/>
        </authorList>
    </citation>
    <scope>NUCLEOTIDE SEQUENCE</scope>
    <source>
        <strain evidence="2">CBS 122681</strain>
    </source>
</reference>
<evidence type="ECO:0000313" key="2">
    <source>
        <dbReference type="EMBL" id="KAF2657459.1"/>
    </source>
</evidence>
<feature type="compositionally biased region" description="Acidic residues" evidence="1">
    <location>
        <begin position="184"/>
        <end position="193"/>
    </location>
</feature>
<gene>
    <name evidence="2" type="ORF">K491DRAFT_691096</name>
</gene>
<dbReference type="OrthoDB" id="5134445at2759"/>
<protein>
    <recommendedName>
        <fullName evidence="4">Protein kinase domain-containing protein</fullName>
    </recommendedName>
</protein>
<sequence>MELHDCLCPLELSRPESLHNNPQLATLPRSPDSDTPNTSLRKCVSLLELRKTAVARNTGRAVPETEQYAVENSLRLQVNNSLVPDRPDGTVVAEIVKTFTPFTMAAVMVVRIVAPAMMLDGDYVLKAYDRRFAIDIREEFGIEQWSPDHEMQFMKYSNDKELNEYAADLLSNDHVRYTGKDEATNDEGSDSDNSEASADNDGLQKAYYEMLIHIACLKMYRAELEVYRRTDPLWGFDVPRFLEQIQVSNYDSSHYVEKSPTAVQGILLQYVPGFSLTELYESKIPPIPRELWTPVIQDAIRVTHEFGKLGIRCDDNCPRNTIVHWDPIISAYRCMLIDFGHCQFRRPGWSDEDWGRFQACEDEEGGIGMEMQIWLQRKRGGGYVYVRSAHQDWLGQFRR</sequence>
<evidence type="ECO:0008006" key="4">
    <source>
        <dbReference type="Google" id="ProtNLM"/>
    </source>
</evidence>
<dbReference type="AlphaFoldDB" id="A0A6A6TBW0"/>
<evidence type="ECO:0000256" key="1">
    <source>
        <dbReference type="SAM" id="MobiDB-lite"/>
    </source>
</evidence>
<feature type="region of interest" description="Disordered" evidence="1">
    <location>
        <begin position="179"/>
        <end position="199"/>
    </location>
</feature>
<accession>A0A6A6TBW0</accession>
<dbReference type="EMBL" id="MU004325">
    <property type="protein sequence ID" value="KAF2657459.1"/>
    <property type="molecule type" value="Genomic_DNA"/>
</dbReference>
<name>A0A6A6TBW0_9PLEO</name>